<keyword evidence="2" id="KW-1185">Reference proteome</keyword>
<proteinExistence type="predicted"/>
<gene>
    <name evidence="1" type="ORF">QC818_14070</name>
</gene>
<evidence type="ECO:0000313" key="1">
    <source>
        <dbReference type="EMBL" id="MDR5867914.1"/>
    </source>
</evidence>
<reference evidence="1 2" key="1">
    <citation type="submission" date="2023-04" db="EMBL/GenBank/DDBJ databases">
        <title>A long-awaited taxogenomic arrangement of the family Halomonadaceae.</title>
        <authorList>
            <person name="De La Haba R."/>
            <person name="Chuvochina M."/>
            <person name="Wittouck S."/>
            <person name="Arahal D.R."/>
            <person name="Sanchez-Porro C."/>
            <person name="Hugenholtz P."/>
            <person name="Ventosa A."/>
        </authorList>
    </citation>
    <scope>NUCLEOTIDE SEQUENCE [LARGE SCALE GENOMIC DNA]</scope>
    <source>
        <strain evidence="1 2">DSM 23530</strain>
    </source>
</reference>
<dbReference type="Proteomes" id="UP001264519">
    <property type="component" value="Unassembled WGS sequence"/>
</dbReference>
<organism evidence="1 2">
    <name type="scientific">Halomonas koreensis</name>
    <dbReference type="NCBI Taxonomy" id="245385"/>
    <lineage>
        <taxon>Bacteria</taxon>
        <taxon>Pseudomonadati</taxon>
        <taxon>Pseudomonadota</taxon>
        <taxon>Gammaproteobacteria</taxon>
        <taxon>Oceanospirillales</taxon>
        <taxon>Halomonadaceae</taxon>
        <taxon>Halomonas</taxon>
    </lineage>
</organism>
<sequence>MPKDDTMKHIATFFAAAALAGCASLPGQNEPPHYDYQQQAVIAPGFPIERVDQPAGYSFSGVETNSDVAEYSAWDSGSGQINSHWTAWQSLEGTISVAQAGYLWVDGQTYMKPPQSSQGYEFVNGRKVLHMFDAGRYEVVAGIAPEGAPDCAYATGLAITSRDARRRYVSTLTEGISCDELGNVTPSDRQAQLERTYRVMGLK</sequence>
<name>A0ABU1G4N1_9GAMM</name>
<dbReference type="PROSITE" id="PS51257">
    <property type="entry name" value="PROKAR_LIPOPROTEIN"/>
    <property type="match status" value="1"/>
</dbReference>
<evidence type="ECO:0008006" key="3">
    <source>
        <dbReference type="Google" id="ProtNLM"/>
    </source>
</evidence>
<accession>A0ABU1G4N1</accession>
<dbReference type="RefSeq" id="WP_309653495.1">
    <property type="nucleotide sequence ID" value="NZ_JARWAK010000013.1"/>
</dbReference>
<protein>
    <recommendedName>
        <fullName evidence="3">Lipoprotein</fullName>
    </recommendedName>
</protein>
<evidence type="ECO:0000313" key="2">
    <source>
        <dbReference type="Proteomes" id="UP001264519"/>
    </source>
</evidence>
<comment type="caution">
    <text evidence="1">The sequence shown here is derived from an EMBL/GenBank/DDBJ whole genome shotgun (WGS) entry which is preliminary data.</text>
</comment>
<dbReference type="EMBL" id="JARWAK010000013">
    <property type="protein sequence ID" value="MDR5867914.1"/>
    <property type="molecule type" value="Genomic_DNA"/>
</dbReference>